<dbReference type="RefSeq" id="WP_011039055.1">
    <property type="nucleotide sequence ID" value="NC_007086.1"/>
</dbReference>
<keyword evidence="5" id="KW-0288">FMN</keyword>
<keyword evidence="6" id="KW-0249">Electron transport</keyword>
<evidence type="ECO:0000259" key="7">
    <source>
        <dbReference type="PROSITE" id="PS50902"/>
    </source>
</evidence>
<gene>
    <name evidence="8" type="ordered locus">XC_4074</name>
</gene>
<dbReference type="EMBL" id="CP000050">
    <property type="protein sequence ID" value="AAY51113.1"/>
    <property type="molecule type" value="Genomic_DNA"/>
</dbReference>
<dbReference type="InterPro" id="IPR050619">
    <property type="entry name" value="Flavodoxin"/>
</dbReference>
<dbReference type="AlphaFoldDB" id="A0A0H2XE10"/>
<dbReference type="SUPFAM" id="SSF52218">
    <property type="entry name" value="Flavoproteins"/>
    <property type="match status" value="1"/>
</dbReference>
<feature type="domain" description="Flavodoxin-like" evidence="7">
    <location>
        <begin position="3"/>
        <end position="144"/>
    </location>
</feature>
<evidence type="ECO:0000256" key="2">
    <source>
        <dbReference type="ARBA" id="ARBA00005267"/>
    </source>
</evidence>
<keyword evidence="3" id="KW-0813">Transport</keyword>
<dbReference type="InterPro" id="IPR010088">
    <property type="entry name" value="RNR_flavodoxin"/>
</dbReference>
<dbReference type="PANTHER" id="PTHR42809">
    <property type="entry name" value="FLAVODOXIN 2"/>
    <property type="match status" value="1"/>
</dbReference>
<protein>
    <recommendedName>
        <fullName evidence="7">Flavodoxin-like domain-containing protein</fullName>
    </recommendedName>
</protein>
<reference evidence="8 9" key="1">
    <citation type="journal article" date="2005" name="Genome Res.">
        <title>Comparative and functional genomic analyses of the pathogenicity of phytopathogen Xanthomonas campestris pv. campestris.</title>
        <authorList>
            <person name="Qian W."/>
            <person name="Jia Y."/>
            <person name="Ren S.X."/>
            <person name="He Y.Q."/>
            <person name="Feng J.X."/>
            <person name="Lu L.F."/>
            <person name="Sun Q."/>
            <person name="Ying G."/>
            <person name="Tang D.J."/>
            <person name="Tang H."/>
            <person name="Wu W."/>
            <person name="Hao P."/>
            <person name="Wang L."/>
            <person name="Jiang B.L."/>
            <person name="Zeng S."/>
            <person name="Gu W.Y."/>
            <person name="Lu G."/>
            <person name="Rong L."/>
            <person name="Tian Y."/>
            <person name="Yao Z."/>
            <person name="Fu G."/>
            <person name="Chen B."/>
            <person name="Fang R."/>
            <person name="Qiang B."/>
            <person name="Chen Z."/>
            <person name="Zhao G.P."/>
            <person name="Tang J.L."/>
            <person name="He C."/>
        </authorList>
    </citation>
    <scope>NUCLEOTIDE SEQUENCE [LARGE SCALE GENOMIC DNA]</scope>
    <source>
        <strain evidence="8 9">8004</strain>
    </source>
</reference>
<name>A0A0H2XE10_XANC8</name>
<dbReference type="Gene3D" id="3.40.50.360">
    <property type="match status" value="1"/>
</dbReference>
<dbReference type="KEGG" id="xcb:XC_4074"/>
<evidence type="ECO:0000313" key="9">
    <source>
        <dbReference type="Proteomes" id="UP000000420"/>
    </source>
</evidence>
<evidence type="ECO:0000256" key="5">
    <source>
        <dbReference type="ARBA" id="ARBA00022643"/>
    </source>
</evidence>
<proteinExistence type="inferred from homology"/>
<dbReference type="InterPro" id="IPR008254">
    <property type="entry name" value="Flavodoxin/NO_synth"/>
</dbReference>
<comment type="cofactor">
    <cofactor evidence="1">
        <name>FMN</name>
        <dbReference type="ChEBI" id="CHEBI:58210"/>
    </cofactor>
</comment>
<evidence type="ECO:0000256" key="3">
    <source>
        <dbReference type="ARBA" id="ARBA00022448"/>
    </source>
</evidence>
<dbReference type="InterPro" id="IPR029039">
    <property type="entry name" value="Flavoprotein-like_sf"/>
</dbReference>
<accession>A0A0H2XE10</accession>
<evidence type="ECO:0000256" key="4">
    <source>
        <dbReference type="ARBA" id="ARBA00022630"/>
    </source>
</evidence>
<dbReference type="HOGENOM" id="CLU_051402_3_0_6"/>
<dbReference type="Pfam" id="PF00258">
    <property type="entry name" value="Flavodoxin_1"/>
    <property type="match status" value="1"/>
</dbReference>
<sequence length="161" mass="17862">MNILLALASLSGNTRDVARSVALQCEAAGHVVTWVETDLQRLAQVPHAPGQYDLFLLGSWTDNGGRTPTEMKRFIVELVETLGKPPQVAVFGTGETQWGEDYFCGAVHRIARFFDSPFPRLTIEQMPHGVRDAHAIAAWTDEVLAQCKNDPHDADHYRHVA</sequence>
<dbReference type="NCBIfam" id="TIGR01754">
    <property type="entry name" value="flav_RNR"/>
    <property type="match status" value="1"/>
</dbReference>
<dbReference type="NCBIfam" id="NF006747">
    <property type="entry name" value="PRK09271.1"/>
    <property type="match status" value="1"/>
</dbReference>
<evidence type="ECO:0000313" key="8">
    <source>
        <dbReference type="EMBL" id="AAY51113.1"/>
    </source>
</evidence>
<evidence type="ECO:0000256" key="6">
    <source>
        <dbReference type="ARBA" id="ARBA00022982"/>
    </source>
</evidence>
<dbReference type="GO" id="GO:0010181">
    <property type="term" value="F:FMN binding"/>
    <property type="evidence" value="ECO:0007669"/>
    <property type="project" value="InterPro"/>
</dbReference>
<evidence type="ECO:0000256" key="1">
    <source>
        <dbReference type="ARBA" id="ARBA00001917"/>
    </source>
</evidence>
<dbReference type="PANTHER" id="PTHR42809:SF1">
    <property type="entry name" value="FLAVODOXIN 1"/>
    <property type="match status" value="1"/>
</dbReference>
<dbReference type="Proteomes" id="UP000000420">
    <property type="component" value="Chromosome"/>
</dbReference>
<comment type="similarity">
    <text evidence="2">Belongs to the flavodoxin family.</text>
</comment>
<dbReference type="PROSITE" id="PS50902">
    <property type="entry name" value="FLAVODOXIN_LIKE"/>
    <property type="match status" value="1"/>
</dbReference>
<organism evidence="8 9">
    <name type="scientific">Xanthomonas campestris pv. campestris (strain 8004)</name>
    <dbReference type="NCBI Taxonomy" id="314565"/>
    <lineage>
        <taxon>Bacteria</taxon>
        <taxon>Pseudomonadati</taxon>
        <taxon>Pseudomonadota</taxon>
        <taxon>Gammaproteobacteria</taxon>
        <taxon>Lysobacterales</taxon>
        <taxon>Lysobacteraceae</taxon>
        <taxon>Xanthomonas</taxon>
    </lineage>
</organism>
<keyword evidence="4" id="KW-0285">Flavoprotein</keyword>